<dbReference type="KEGG" id="ftv:CH67_825"/>
<evidence type="ECO:0000256" key="2">
    <source>
        <dbReference type="ARBA" id="ARBA00020112"/>
    </source>
</evidence>
<dbReference type="KEGG" id="ftc:DA46_171"/>
<dbReference type="InterPro" id="IPR036707">
    <property type="entry name" value="MinE_sf"/>
</dbReference>
<evidence type="ECO:0000313" key="5">
    <source>
        <dbReference type="EMBL" id="BCL55919.1"/>
    </source>
</evidence>
<dbReference type="EMBL" id="JAAGKH010000057">
    <property type="protein sequence ID" value="NDR89386.1"/>
    <property type="molecule type" value="Genomic_DNA"/>
</dbReference>
<evidence type="ECO:0000313" key="6">
    <source>
        <dbReference type="EMBL" id="NDR89386.1"/>
    </source>
</evidence>
<evidence type="ECO:0000256" key="4">
    <source>
        <dbReference type="HAMAP-Rule" id="MF_00262"/>
    </source>
</evidence>
<accession>A0A0B3VMY1</accession>
<organism evidence="6">
    <name type="scientific">Francisella tularensis subsp. holarctica</name>
    <dbReference type="NCBI Taxonomy" id="119857"/>
    <lineage>
        <taxon>Bacteria</taxon>
        <taxon>Pseudomonadati</taxon>
        <taxon>Pseudomonadota</taxon>
        <taxon>Gammaproteobacteria</taxon>
        <taxon>Thiotrichales</taxon>
        <taxon>Francisellaceae</taxon>
        <taxon>Francisella</taxon>
    </lineage>
</organism>
<dbReference type="SUPFAM" id="SSF55229">
    <property type="entry name" value="Cell division protein MinE topological specificity domain"/>
    <property type="match status" value="1"/>
</dbReference>
<dbReference type="HOGENOM" id="CLU_137929_2_2_6"/>
<comment type="function">
    <text evidence="3 4">Prevents the cell division inhibition by proteins MinC and MinD at internal division sites while permitting inhibition at polar sites. This ensures cell division at the proper site by restricting the formation of a division septum at the midpoint of the long axis of the cell.</text>
</comment>
<reference evidence="6" key="1">
    <citation type="submission" date="2019-08" db="EMBL/GenBank/DDBJ databases">
        <authorList>
            <person name="Busch A."/>
        </authorList>
    </citation>
    <scope>NUCLEOTIDE SEQUENCE</scope>
    <source>
        <strain evidence="7">15T0085</strain>
        <strain evidence="6">17T1429</strain>
    </source>
</reference>
<dbReference type="GO" id="GO:0032955">
    <property type="term" value="P:regulation of division septum assembly"/>
    <property type="evidence" value="ECO:0007669"/>
    <property type="project" value="InterPro"/>
</dbReference>
<dbReference type="InterPro" id="IPR005527">
    <property type="entry name" value="MinE"/>
</dbReference>
<keyword evidence="4 6" id="KW-0132">Cell division</keyword>
<dbReference type="eggNOG" id="COG0851">
    <property type="taxonomic scope" value="Bacteria"/>
</dbReference>
<dbReference type="EMBL" id="AP023460">
    <property type="protein sequence ID" value="BCL55919.1"/>
    <property type="molecule type" value="Genomic_DNA"/>
</dbReference>
<dbReference type="GeneID" id="75264169"/>
<dbReference type="NCBIfam" id="TIGR01215">
    <property type="entry name" value="minE"/>
    <property type="match status" value="1"/>
</dbReference>
<proteinExistence type="inferred from homology"/>
<dbReference type="AlphaFoldDB" id="A0A0B3VMY1"/>
<dbReference type="RefSeq" id="WP_003014812.1">
    <property type="nucleotide sequence ID" value="NZ_AP023459.1"/>
</dbReference>
<reference evidence="5" key="3">
    <citation type="submission" date="2020-09" db="EMBL/GenBank/DDBJ databases">
        <title>Complete genome sequences of two strains of Francisella tularensis subspecies holarctica biovar japonica.</title>
        <authorList>
            <person name="Hotta A."/>
            <person name="Fujita O."/>
            <person name="Tanabayashi K."/>
            <person name="Uda A."/>
            <person name="Shindo J."/>
            <person name="Park C.H."/>
            <person name="Sato H."/>
            <person name="Suzuki M."/>
            <person name="Morikawa S."/>
            <person name="Maeda K."/>
        </authorList>
    </citation>
    <scope>NUCLEOTIDE SEQUENCE [LARGE SCALE GENOMIC DNA]</scope>
    <source>
        <strain evidence="5">KU-1</strain>
    </source>
</reference>
<evidence type="ECO:0000256" key="3">
    <source>
        <dbReference type="ARBA" id="ARBA00025265"/>
    </source>
</evidence>
<evidence type="ECO:0000313" key="7">
    <source>
        <dbReference type="EMBL" id="NDS68888.1"/>
    </source>
</evidence>
<gene>
    <name evidence="4 6" type="primary">minE</name>
    <name evidence="7" type="ORF">FWI86_07720</name>
    <name evidence="6" type="ORF">FWJ04_07145</name>
    <name evidence="5" type="ORF">JPFTKU_17330</name>
</gene>
<sequence length="90" mass="10184">MLAKLFGLSKKQQSASVAKERLQIIVAHQRSELHPRSSKISSHLLAELKDEIIEVVKKYVALSEENIRDIDLKVEDSSKNSTIEVNIPFN</sequence>
<dbReference type="Gene3D" id="3.30.1070.10">
    <property type="entry name" value="Cell division topological specificity factor MinE"/>
    <property type="match status" value="1"/>
</dbReference>
<comment type="similarity">
    <text evidence="1 4">Belongs to the MinE family.</text>
</comment>
<dbReference type="EMBL" id="JAAGJP010000057">
    <property type="protein sequence ID" value="NDS68888.1"/>
    <property type="molecule type" value="Genomic_DNA"/>
</dbReference>
<evidence type="ECO:0000256" key="1">
    <source>
        <dbReference type="ARBA" id="ARBA00008168"/>
    </source>
</evidence>
<dbReference type="GO" id="GO:0051301">
    <property type="term" value="P:cell division"/>
    <property type="evidence" value="ECO:0007669"/>
    <property type="project" value="UniProtKB-KW"/>
</dbReference>
<protein>
    <recommendedName>
        <fullName evidence="2 4">Cell division topological specificity factor</fullName>
    </recommendedName>
</protein>
<dbReference type="KEGG" id="ftz:CH68_558"/>
<name>A0A0B3VMY1_FRATU</name>
<dbReference type="NCBIfam" id="NF001422">
    <property type="entry name" value="PRK00296.1"/>
    <property type="match status" value="1"/>
</dbReference>
<dbReference type="Pfam" id="PF03776">
    <property type="entry name" value="MinE"/>
    <property type="match status" value="1"/>
</dbReference>
<keyword evidence="4" id="KW-0131">Cell cycle</keyword>
<dbReference type="HAMAP" id="MF_00262">
    <property type="entry name" value="MinE"/>
    <property type="match status" value="1"/>
</dbReference>
<reference evidence="6" key="2">
    <citation type="submission" date="2020-02" db="EMBL/GenBank/DDBJ databases">
        <title>Using affinity propagation clustering for identifying bacterial clades and subclades with whole-genome sequences of Francisella tularensis.</title>
        <authorList>
            <person name="Homeier-Bachmann T."/>
            <person name="Abdel-Glil M.Y."/>
            <person name="Hackbart A."/>
            <person name="Hotzel H."/>
            <person name="Tomaso H."/>
        </authorList>
    </citation>
    <scope>NUCLEOTIDE SEQUENCE</scope>
    <source>
        <strain evidence="7">15T0085</strain>
        <strain evidence="6">17T1429</strain>
    </source>
</reference>
<dbReference type="OMA" id="KMDRDEK"/>